<sequence length="103" mass="11191">ETLQKYAVDLTALAEEGKTDPVIMRDNGICRVICILCRRARNNPVLFGGPGAGKTSIVEGLAQQIVNHDIPASILGHIFSLDMGALMADAKYNFCDGEYEDHI</sequence>
<keyword evidence="1" id="KW-0547">Nucleotide-binding</keyword>
<evidence type="ECO:0000256" key="2">
    <source>
        <dbReference type="ARBA" id="ARBA00022840"/>
    </source>
</evidence>
<dbReference type="GO" id="GO:0070370">
    <property type="term" value="P:cellular heat acclimation"/>
    <property type="evidence" value="ECO:0007669"/>
    <property type="project" value="TreeGrafter"/>
</dbReference>
<evidence type="ECO:0000313" key="3">
    <source>
        <dbReference type="EMBL" id="KIM64958.1"/>
    </source>
</evidence>
<feature type="non-terminal residue" evidence="3">
    <location>
        <position position="103"/>
    </location>
</feature>
<dbReference type="SUPFAM" id="SSF52540">
    <property type="entry name" value="P-loop containing nucleoside triphosphate hydrolases"/>
    <property type="match status" value="1"/>
</dbReference>
<dbReference type="GO" id="GO:0005829">
    <property type="term" value="C:cytosol"/>
    <property type="evidence" value="ECO:0007669"/>
    <property type="project" value="TreeGrafter"/>
</dbReference>
<protein>
    <recommendedName>
        <fullName evidence="5">ATPase AAA-type core domain-containing protein</fullName>
    </recommendedName>
</protein>
<keyword evidence="4" id="KW-1185">Reference proteome</keyword>
<dbReference type="GO" id="GO:0051082">
    <property type="term" value="F:unfolded protein binding"/>
    <property type="evidence" value="ECO:0007669"/>
    <property type="project" value="TreeGrafter"/>
</dbReference>
<proteinExistence type="predicted"/>
<evidence type="ECO:0000256" key="1">
    <source>
        <dbReference type="ARBA" id="ARBA00022741"/>
    </source>
</evidence>
<dbReference type="GO" id="GO:0042026">
    <property type="term" value="P:protein refolding"/>
    <property type="evidence" value="ECO:0007669"/>
    <property type="project" value="TreeGrafter"/>
</dbReference>
<reference evidence="3 4" key="1">
    <citation type="submission" date="2014-04" db="EMBL/GenBank/DDBJ databases">
        <authorList>
            <consortium name="DOE Joint Genome Institute"/>
            <person name="Kuo A."/>
            <person name="Kohler A."/>
            <person name="Nagy L.G."/>
            <person name="Floudas D."/>
            <person name="Copeland A."/>
            <person name="Barry K.W."/>
            <person name="Cichocki N."/>
            <person name="Veneault-Fourrey C."/>
            <person name="LaButti K."/>
            <person name="Lindquist E.A."/>
            <person name="Lipzen A."/>
            <person name="Lundell T."/>
            <person name="Morin E."/>
            <person name="Murat C."/>
            <person name="Sun H."/>
            <person name="Tunlid A."/>
            <person name="Henrissat B."/>
            <person name="Grigoriev I.V."/>
            <person name="Hibbett D.S."/>
            <person name="Martin F."/>
            <person name="Nordberg H.P."/>
            <person name="Cantor M.N."/>
            <person name="Hua S.X."/>
        </authorList>
    </citation>
    <scope>NUCLEOTIDE SEQUENCE [LARGE SCALE GENOMIC DNA]</scope>
    <source>
        <strain evidence="3 4">Foug A</strain>
    </source>
</reference>
<dbReference type="Gene3D" id="3.40.50.300">
    <property type="entry name" value="P-loop containing nucleotide triphosphate hydrolases"/>
    <property type="match status" value="1"/>
</dbReference>
<evidence type="ECO:0000313" key="4">
    <source>
        <dbReference type="Proteomes" id="UP000053989"/>
    </source>
</evidence>
<dbReference type="InterPro" id="IPR050130">
    <property type="entry name" value="ClpA_ClpB"/>
</dbReference>
<evidence type="ECO:0008006" key="5">
    <source>
        <dbReference type="Google" id="ProtNLM"/>
    </source>
</evidence>
<accession>A0A0C2ZTX2</accession>
<dbReference type="InterPro" id="IPR027417">
    <property type="entry name" value="P-loop_NTPase"/>
</dbReference>
<dbReference type="GO" id="GO:0005524">
    <property type="term" value="F:ATP binding"/>
    <property type="evidence" value="ECO:0007669"/>
    <property type="project" value="UniProtKB-KW"/>
</dbReference>
<dbReference type="AlphaFoldDB" id="A0A0C2ZTX2"/>
<feature type="non-terminal residue" evidence="3">
    <location>
        <position position="1"/>
    </location>
</feature>
<dbReference type="GO" id="GO:0016887">
    <property type="term" value="F:ATP hydrolysis activity"/>
    <property type="evidence" value="ECO:0007669"/>
    <property type="project" value="TreeGrafter"/>
</dbReference>
<dbReference type="GO" id="GO:0051087">
    <property type="term" value="F:protein-folding chaperone binding"/>
    <property type="evidence" value="ECO:0007669"/>
    <property type="project" value="TreeGrafter"/>
</dbReference>
<dbReference type="STRING" id="1036808.A0A0C2ZTX2"/>
<gene>
    <name evidence="3" type="ORF">SCLCIDRAFT_61538</name>
</gene>
<reference evidence="4" key="2">
    <citation type="submission" date="2015-01" db="EMBL/GenBank/DDBJ databases">
        <title>Evolutionary Origins and Diversification of the Mycorrhizal Mutualists.</title>
        <authorList>
            <consortium name="DOE Joint Genome Institute"/>
            <consortium name="Mycorrhizal Genomics Consortium"/>
            <person name="Kohler A."/>
            <person name="Kuo A."/>
            <person name="Nagy L.G."/>
            <person name="Floudas D."/>
            <person name="Copeland A."/>
            <person name="Barry K.W."/>
            <person name="Cichocki N."/>
            <person name="Veneault-Fourrey C."/>
            <person name="LaButti K."/>
            <person name="Lindquist E.A."/>
            <person name="Lipzen A."/>
            <person name="Lundell T."/>
            <person name="Morin E."/>
            <person name="Murat C."/>
            <person name="Riley R."/>
            <person name="Ohm R."/>
            <person name="Sun H."/>
            <person name="Tunlid A."/>
            <person name="Henrissat B."/>
            <person name="Grigoriev I.V."/>
            <person name="Hibbett D.S."/>
            <person name="Martin F."/>
        </authorList>
    </citation>
    <scope>NUCLEOTIDE SEQUENCE [LARGE SCALE GENOMIC DNA]</scope>
    <source>
        <strain evidence="4">Foug A</strain>
    </source>
</reference>
<name>A0A0C2ZTX2_9AGAM</name>
<dbReference type="GO" id="GO:0043335">
    <property type="term" value="P:protein unfolding"/>
    <property type="evidence" value="ECO:0007669"/>
    <property type="project" value="TreeGrafter"/>
</dbReference>
<dbReference type="HOGENOM" id="CLU_157568_0_0_1"/>
<dbReference type="EMBL" id="KN822025">
    <property type="protein sequence ID" value="KIM64958.1"/>
    <property type="molecule type" value="Genomic_DNA"/>
</dbReference>
<dbReference type="Proteomes" id="UP000053989">
    <property type="component" value="Unassembled WGS sequence"/>
</dbReference>
<dbReference type="OrthoDB" id="2690785at2759"/>
<dbReference type="PANTHER" id="PTHR11638">
    <property type="entry name" value="ATP-DEPENDENT CLP PROTEASE"/>
    <property type="match status" value="1"/>
</dbReference>
<organism evidence="3 4">
    <name type="scientific">Scleroderma citrinum Foug A</name>
    <dbReference type="NCBI Taxonomy" id="1036808"/>
    <lineage>
        <taxon>Eukaryota</taxon>
        <taxon>Fungi</taxon>
        <taxon>Dikarya</taxon>
        <taxon>Basidiomycota</taxon>
        <taxon>Agaricomycotina</taxon>
        <taxon>Agaricomycetes</taxon>
        <taxon>Agaricomycetidae</taxon>
        <taxon>Boletales</taxon>
        <taxon>Sclerodermatineae</taxon>
        <taxon>Sclerodermataceae</taxon>
        <taxon>Scleroderma</taxon>
    </lineage>
</organism>
<dbReference type="PANTHER" id="PTHR11638:SF18">
    <property type="entry name" value="HEAT SHOCK PROTEIN 104"/>
    <property type="match status" value="1"/>
</dbReference>
<dbReference type="InParanoid" id="A0A0C2ZTX2"/>
<dbReference type="CDD" id="cd00009">
    <property type="entry name" value="AAA"/>
    <property type="match status" value="1"/>
</dbReference>
<keyword evidence="2" id="KW-0067">ATP-binding</keyword>